<dbReference type="EMBL" id="BK015930">
    <property type="protein sequence ID" value="DAF85794.1"/>
    <property type="molecule type" value="Genomic_DNA"/>
</dbReference>
<evidence type="ECO:0000313" key="1">
    <source>
        <dbReference type="EMBL" id="DAF85794.1"/>
    </source>
</evidence>
<sequence length="129" mass="14108">MENNIAGMIDEAIEEAIKQLKITSKGSPEYNTMVANIAKLNEQRLKEAELDATANSKANDRAMEDEKMAHEMALKDEETRQTKLKGYFDLAKSGLSLLGTIGMTILVIGAEDIGPIVSKAFSIIPKPKI</sequence>
<accession>A0A8S5TUA7</accession>
<name>A0A8S5TUA7_9CAUD</name>
<proteinExistence type="predicted"/>
<protein>
    <submittedName>
        <fullName evidence="1">Uncharacterized protein</fullName>
    </submittedName>
</protein>
<reference evidence="1" key="1">
    <citation type="journal article" date="2021" name="Proc. Natl. Acad. Sci. U.S.A.">
        <title>A Catalog of Tens of Thousands of Viruses from Human Metagenomes Reveals Hidden Associations with Chronic Diseases.</title>
        <authorList>
            <person name="Tisza M.J."/>
            <person name="Buck C.B."/>
        </authorList>
    </citation>
    <scope>NUCLEOTIDE SEQUENCE</scope>
    <source>
        <strain evidence="1">CtWT735</strain>
    </source>
</reference>
<organism evidence="1">
    <name type="scientific">Siphoviridae sp. ctWT735</name>
    <dbReference type="NCBI Taxonomy" id="2825538"/>
    <lineage>
        <taxon>Viruses</taxon>
        <taxon>Duplodnaviria</taxon>
        <taxon>Heunggongvirae</taxon>
        <taxon>Uroviricota</taxon>
        <taxon>Caudoviricetes</taxon>
    </lineage>
</organism>